<feature type="compositionally biased region" description="Low complexity" evidence="1">
    <location>
        <begin position="495"/>
        <end position="516"/>
    </location>
</feature>
<feature type="compositionally biased region" description="Polar residues" evidence="1">
    <location>
        <begin position="479"/>
        <end position="494"/>
    </location>
</feature>
<feature type="region of interest" description="Disordered" evidence="1">
    <location>
        <begin position="468"/>
        <end position="543"/>
    </location>
</feature>
<name>A0AAE0JUE1_9PEZI</name>
<feature type="region of interest" description="Disordered" evidence="1">
    <location>
        <begin position="350"/>
        <end position="409"/>
    </location>
</feature>
<evidence type="ECO:0000313" key="3">
    <source>
        <dbReference type="Proteomes" id="UP001287356"/>
    </source>
</evidence>
<feature type="region of interest" description="Disordered" evidence="1">
    <location>
        <begin position="21"/>
        <end position="82"/>
    </location>
</feature>
<sequence length="637" mass="68507">MRFPQGDLAILGAETYEGALPFRTPAQSARAKKPQPASRNSDDGAKKRTKAPSSEGEDDEKKRARGRPRLDVKDETAADSLEKKVQELKDANEEMSNAFMKLHDFAVNNGLLDRVPELGRQLRATTQIFLNLARSASDEGERDDDPNSRGSAGNNSVESRTKSSSPEQIERAVVTRAESGTPKVPLFGGYTISNDVFNPSELLADISNSIFGHNPNVSSSMDYEIVTQPTLANASFPIGTVPDYGISFGTFSNAPAFPMVPSPGTYSSQEETFGRRLHRFATERALRLLSMPNPPQARIHRVFGFCLLVETREQIRKRLSRVLAHTAQESLSNWQYPFLNLGGAGTHFDQLNDGTIPSSAAAASPTHHRQQDHQQEQQQRLLIGSQGSIDNHRPRNSKGFSTGPFTPEVTEVRDNVLDDDMHMAAPGFRGEWFDCDEVELYLHQRGVTISPGADYITVDVDPSLFDDNESNIGNFPEATPSSANMTHHNNSTAASSSLSSPSSHHSPPGPLLGLGSSPPPQQQPTGGDSSSVQGPWDGPSTTRLIDPLFANVLSQAGASGPFNGVGGNSGGDSSNSSAAGGGGGGGSRPPETISIDINLLVHALTDRATCLGRTPGFRRIDINSAFWNAATRFSHGL</sequence>
<organism evidence="2 3">
    <name type="scientific">Lasiosphaeria ovina</name>
    <dbReference type="NCBI Taxonomy" id="92902"/>
    <lineage>
        <taxon>Eukaryota</taxon>
        <taxon>Fungi</taxon>
        <taxon>Dikarya</taxon>
        <taxon>Ascomycota</taxon>
        <taxon>Pezizomycotina</taxon>
        <taxon>Sordariomycetes</taxon>
        <taxon>Sordariomycetidae</taxon>
        <taxon>Sordariales</taxon>
        <taxon>Lasiosphaeriaceae</taxon>
        <taxon>Lasiosphaeria</taxon>
    </lineage>
</organism>
<comment type="caution">
    <text evidence="2">The sequence shown here is derived from an EMBL/GenBank/DDBJ whole genome shotgun (WGS) entry which is preliminary data.</text>
</comment>
<evidence type="ECO:0000256" key="1">
    <source>
        <dbReference type="SAM" id="MobiDB-lite"/>
    </source>
</evidence>
<feature type="region of interest" description="Disordered" evidence="1">
    <location>
        <begin position="563"/>
        <end position="591"/>
    </location>
</feature>
<accession>A0AAE0JUE1</accession>
<reference evidence="2" key="2">
    <citation type="submission" date="2023-06" db="EMBL/GenBank/DDBJ databases">
        <authorList>
            <consortium name="Lawrence Berkeley National Laboratory"/>
            <person name="Haridas S."/>
            <person name="Hensen N."/>
            <person name="Bonometti L."/>
            <person name="Westerberg I."/>
            <person name="Brannstrom I.O."/>
            <person name="Guillou S."/>
            <person name="Cros-Aarteil S."/>
            <person name="Calhoun S."/>
            <person name="Kuo A."/>
            <person name="Mondo S."/>
            <person name="Pangilinan J."/>
            <person name="Riley R."/>
            <person name="Labutti K."/>
            <person name="Andreopoulos B."/>
            <person name="Lipzen A."/>
            <person name="Chen C."/>
            <person name="Yanf M."/>
            <person name="Daum C."/>
            <person name="Ng V."/>
            <person name="Clum A."/>
            <person name="Steindorff A."/>
            <person name="Ohm R."/>
            <person name="Martin F."/>
            <person name="Silar P."/>
            <person name="Natvig D."/>
            <person name="Lalanne C."/>
            <person name="Gautier V."/>
            <person name="Ament-Velasquez S.L."/>
            <person name="Kruys A."/>
            <person name="Hutchinson M.I."/>
            <person name="Powell A.J."/>
            <person name="Barry K."/>
            <person name="Miller A.N."/>
            <person name="Grigoriev I.V."/>
            <person name="Debuchy R."/>
            <person name="Gladieux P."/>
            <person name="Thoren M.H."/>
            <person name="Johannesson H."/>
        </authorList>
    </citation>
    <scope>NUCLEOTIDE SEQUENCE</scope>
    <source>
        <strain evidence="2">CBS 958.72</strain>
    </source>
</reference>
<feature type="compositionally biased region" description="Basic and acidic residues" evidence="1">
    <location>
        <begin position="68"/>
        <end position="82"/>
    </location>
</feature>
<dbReference type="PANTHER" id="PTHR40618">
    <property type="entry name" value="B-ZIP TRANSCRIPTION FACTOR (EUROFUNG)-RELATED"/>
    <property type="match status" value="1"/>
</dbReference>
<dbReference type="AlphaFoldDB" id="A0AAE0JUE1"/>
<feature type="compositionally biased region" description="Polar residues" evidence="1">
    <location>
        <begin position="148"/>
        <end position="167"/>
    </location>
</feature>
<proteinExistence type="predicted"/>
<protein>
    <submittedName>
        <fullName evidence="2">Uncharacterized protein</fullName>
    </submittedName>
</protein>
<reference evidence="2" key="1">
    <citation type="journal article" date="2023" name="Mol. Phylogenet. Evol.">
        <title>Genome-scale phylogeny and comparative genomics of the fungal order Sordariales.</title>
        <authorList>
            <person name="Hensen N."/>
            <person name="Bonometti L."/>
            <person name="Westerberg I."/>
            <person name="Brannstrom I.O."/>
            <person name="Guillou S."/>
            <person name="Cros-Aarteil S."/>
            <person name="Calhoun S."/>
            <person name="Haridas S."/>
            <person name="Kuo A."/>
            <person name="Mondo S."/>
            <person name="Pangilinan J."/>
            <person name="Riley R."/>
            <person name="LaButti K."/>
            <person name="Andreopoulos B."/>
            <person name="Lipzen A."/>
            <person name="Chen C."/>
            <person name="Yan M."/>
            <person name="Daum C."/>
            <person name="Ng V."/>
            <person name="Clum A."/>
            <person name="Steindorff A."/>
            <person name="Ohm R.A."/>
            <person name="Martin F."/>
            <person name="Silar P."/>
            <person name="Natvig D.O."/>
            <person name="Lalanne C."/>
            <person name="Gautier V."/>
            <person name="Ament-Velasquez S.L."/>
            <person name="Kruys A."/>
            <person name="Hutchinson M.I."/>
            <person name="Powell A.J."/>
            <person name="Barry K."/>
            <person name="Miller A.N."/>
            <person name="Grigoriev I.V."/>
            <person name="Debuchy R."/>
            <person name="Gladieux P."/>
            <person name="Hiltunen Thoren M."/>
            <person name="Johannesson H."/>
        </authorList>
    </citation>
    <scope>NUCLEOTIDE SEQUENCE</scope>
    <source>
        <strain evidence="2">CBS 958.72</strain>
    </source>
</reference>
<dbReference type="Proteomes" id="UP001287356">
    <property type="component" value="Unassembled WGS sequence"/>
</dbReference>
<gene>
    <name evidence="2" type="ORF">B0T24DRAFT_539110</name>
</gene>
<feature type="region of interest" description="Disordered" evidence="1">
    <location>
        <begin position="135"/>
        <end position="177"/>
    </location>
</feature>
<keyword evidence="3" id="KW-1185">Reference proteome</keyword>
<evidence type="ECO:0000313" key="2">
    <source>
        <dbReference type="EMBL" id="KAK3361710.1"/>
    </source>
</evidence>
<dbReference type="EMBL" id="JAULSN010000011">
    <property type="protein sequence ID" value="KAK3361710.1"/>
    <property type="molecule type" value="Genomic_DNA"/>
</dbReference>
<dbReference type="PANTHER" id="PTHR40618:SF1">
    <property type="entry name" value="B-ZIP TRANSCRIPTION FACTOR (EUROFUNG)"/>
    <property type="match status" value="1"/>
</dbReference>